<dbReference type="RefSeq" id="WP_038560877.1">
    <property type="nucleotide sequence ID" value="NZ_CP007521.1"/>
</dbReference>
<dbReference type="KEGG" id="mcr:MCFN_00015"/>
<evidence type="ECO:0000313" key="2">
    <source>
        <dbReference type="EMBL" id="AIA29186.1"/>
    </source>
</evidence>
<dbReference type="GO" id="GO:0003723">
    <property type="term" value="F:RNA binding"/>
    <property type="evidence" value="ECO:0007669"/>
    <property type="project" value="UniProtKB-KW"/>
</dbReference>
<dbReference type="PROSITE" id="PS50889">
    <property type="entry name" value="S4"/>
    <property type="match status" value="1"/>
</dbReference>
<dbReference type="EMBL" id="CP007521">
    <property type="protein sequence ID" value="AIA29186.1"/>
    <property type="molecule type" value="Genomic_DNA"/>
</dbReference>
<evidence type="ECO:0000313" key="3">
    <source>
        <dbReference type="Proteomes" id="UP000027088"/>
    </source>
</evidence>
<dbReference type="Pfam" id="PF13275">
    <property type="entry name" value="S4_2"/>
    <property type="match status" value="1"/>
</dbReference>
<evidence type="ECO:0000256" key="1">
    <source>
        <dbReference type="PROSITE-ProRule" id="PRU00182"/>
    </source>
</evidence>
<dbReference type="SUPFAM" id="SSF55174">
    <property type="entry name" value="Alpha-L RNA-binding motif"/>
    <property type="match status" value="1"/>
</dbReference>
<accession>A0A059XV31</accession>
<keyword evidence="1" id="KW-0694">RNA-binding</keyword>
<keyword evidence="3" id="KW-1185">Reference proteome</keyword>
<protein>
    <submittedName>
        <fullName evidence="2">RNA-binding protein</fullName>
    </submittedName>
</protein>
<proteinExistence type="predicted"/>
<dbReference type="InterPro" id="IPR036986">
    <property type="entry name" value="S4_RNA-bd_sf"/>
</dbReference>
<dbReference type="Proteomes" id="UP000027088">
    <property type="component" value="Chromosome"/>
</dbReference>
<reference evidence="2" key="1">
    <citation type="journal article" date="2014" name="Genome Announc.">
        <title>Complete Genome Sequence of the Bovine Mastitis Pathogen Mycoplasma californicum Strain ST-6T (ATCC 33461T).</title>
        <authorList>
            <person name="Calcutt M.J."/>
            <person name="Foecking M.F."/>
            <person name="Fox L.K."/>
        </authorList>
    </citation>
    <scope>NUCLEOTIDE SEQUENCE [LARGE SCALE GENOMIC DNA]</scope>
    <source>
        <strain evidence="2">ST-6</strain>
    </source>
</reference>
<dbReference type="Gene3D" id="3.10.290.10">
    <property type="entry name" value="RNA-binding S4 domain"/>
    <property type="match status" value="1"/>
</dbReference>
<organism evidence="2 3">
    <name type="scientific">Mycoplasmopsis californica</name>
    <dbReference type="NCBI Taxonomy" id="2113"/>
    <lineage>
        <taxon>Bacteria</taxon>
        <taxon>Bacillati</taxon>
        <taxon>Mycoplasmatota</taxon>
        <taxon>Mycoplasmoidales</taxon>
        <taxon>Metamycoplasmataceae</taxon>
        <taxon>Mycoplasmopsis</taxon>
    </lineage>
</organism>
<dbReference type="AlphaFoldDB" id="A0A059XV31"/>
<name>A0A059XV31_9BACT</name>
<sequence length="71" mass="8087">MAKIVKIEGEFITIGQFLKKEGLVQTGGQSKYYLMHNDIKINDNKPGGRNTKIFKNDVVWINGIPYFVKSI</sequence>
<gene>
    <name evidence="2" type="ORF">MCFN_00015</name>
</gene>